<evidence type="ECO:0000313" key="1">
    <source>
        <dbReference type="EMBL" id="CDW44427.1"/>
    </source>
</evidence>
<protein>
    <submittedName>
        <fullName evidence="1">Uncharacterized protein</fullName>
    </submittedName>
</protein>
<sequence length="93" mass="10728">QSDTVEILSFLIMEKSFVGRVMKELEECGSESKNLFHAPQQRKRGPCRQYFFKTLWDQVFGPQAHWISSPKTSVCRVQLSYTPTYPSAIQNPS</sequence>
<organism evidence="1">
    <name type="scientific">Lepeophtheirus salmonis</name>
    <name type="common">Salmon louse</name>
    <name type="synonym">Caligus salmonis</name>
    <dbReference type="NCBI Taxonomy" id="72036"/>
    <lineage>
        <taxon>Eukaryota</taxon>
        <taxon>Metazoa</taxon>
        <taxon>Ecdysozoa</taxon>
        <taxon>Arthropoda</taxon>
        <taxon>Crustacea</taxon>
        <taxon>Multicrustacea</taxon>
        <taxon>Hexanauplia</taxon>
        <taxon>Copepoda</taxon>
        <taxon>Siphonostomatoida</taxon>
        <taxon>Caligidae</taxon>
        <taxon>Lepeophtheirus</taxon>
    </lineage>
</organism>
<dbReference type="AlphaFoldDB" id="A0A0K2V2T2"/>
<name>A0A0K2V2T2_LEPSM</name>
<accession>A0A0K2V2T2</accession>
<proteinExistence type="predicted"/>
<feature type="non-terminal residue" evidence="1">
    <location>
        <position position="1"/>
    </location>
</feature>
<reference evidence="1" key="1">
    <citation type="submission" date="2014-05" db="EMBL/GenBank/DDBJ databases">
        <authorList>
            <person name="Chronopoulou M."/>
        </authorList>
    </citation>
    <scope>NUCLEOTIDE SEQUENCE</scope>
    <source>
        <tissue evidence="1">Whole organism</tissue>
    </source>
</reference>
<dbReference type="EMBL" id="HACA01027066">
    <property type="protein sequence ID" value="CDW44427.1"/>
    <property type="molecule type" value="Transcribed_RNA"/>
</dbReference>